<dbReference type="AlphaFoldDB" id="A0A4Y9YMJ2"/>
<dbReference type="STRING" id="205917.A0A4Y9YMJ2"/>
<reference evidence="2 3" key="1">
    <citation type="submission" date="2019-02" db="EMBL/GenBank/DDBJ databases">
        <title>Genome sequencing of the rare red list fungi Dentipellis fragilis.</title>
        <authorList>
            <person name="Buettner E."/>
            <person name="Kellner H."/>
        </authorList>
    </citation>
    <scope>NUCLEOTIDE SEQUENCE [LARGE SCALE GENOMIC DNA]</scope>
    <source>
        <strain evidence="2 3">DSM 105465</strain>
    </source>
</reference>
<feature type="domain" description="SigF-like NTF2-like" evidence="1">
    <location>
        <begin position="21"/>
        <end position="187"/>
    </location>
</feature>
<dbReference type="PANTHER" id="PTHR35393:SF1">
    <property type="entry name" value="SNOAL-LIKE DOMAIN-CONTAINING PROTEIN"/>
    <property type="match status" value="1"/>
</dbReference>
<comment type="caution">
    <text evidence="2">The sequence shown here is derived from an EMBL/GenBank/DDBJ whole genome shotgun (WGS) entry which is preliminary data.</text>
</comment>
<evidence type="ECO:0000313" key="2">
    <source>
        <dbReference type="EMBL" id="TFY62199.1"/>
    </source>
</evidence>
<dbReference type="PANTHER" id="PTHR35393">
    <property type="entry name" value="CHROMOSOME 1, WHOLE GENOME SHOTGUN SEQUENCE"/>
    <property type="match status" value="1"/>
</dbReference>
<dbReference type="OrthoDB" id="2344312at2759"/>
<protein>
    <recommendedName>
        <fullName evidence="1">SigF-like NTF2-like domain-containing protein</fullName>
    </recommendedName>
</protein>
<gene>
    <name evidence="2" type="ORF">EVG20_g6787</name>
</gene>
<dbReference type="EMBL" id="SEOQ01000474">
    <property type="protein sequence ID" value="TFY62199.1"/>
    <property type="molecule type" value="Genomic_DNA"/>
</dbReference>
<organism evidence="2 3">
    <name type="scientific">Dentipellis fragilis</name>
    <dbReference type="NCBI Taxonomy" id="205917"/>
    <lineage>
        <taxon>Eukaryota</taxon>
        <taxon>Fungi</taxon>
        <taxon>Dikarya</taxon>
        <taxon>Basidiomycota</taxon>
        <taxon>Agaricomycotina</taxon>
        <taxon>Agaricomycetes</taxon>
        <taxon>Russulales</taxon>
        <taxon>Hericiaceae</taxon>
        <taxon>Dentipellis</taxon>
    </lineage>
</organism>
<sequence length="205" mass="22964">MILFCTPHIAGSTKPTYTTTMEKPAQEIDAIVRMLTSAASPDIQKAAIQRFYTSDAGFRHPLCYIPSAYNSREDILGVYQWYRIMSPHIELAVHDVVYSPEHKKLFLDITQKFHIRWNPFPPAPAKLFVHLTLREENGLFYIAFQEDFYRPDDMLALLVPPLAGPVRMGLRAAAVASNLAAHIGQLVFGVWLPHKAGGSGTPVDT</sequence>
<evidence type="ECO:0000259" key="1">
    <source>
        <dbReference type="Pfam" id="PF24840"/>
    </source>
</evidence>
<proteinExistence type="predicted"/>
<dbReference type="Pfam" id="PF24840">
    <property type="entry name" value="NTF2_SigF"/>
    <property type="match status" value="1"/>
</dbReference>
<evidence type="ECO:0000313" key="3">
    <source>
        <dbReference type="Proteomes" id="UP000298327"/>
    </source>
</evidence>
<name>A0A4Y9YMJ2_9AGAM</name>
<dbReference type="Proteomes" id="UP000298327">
    <property type="component" value="Unassembled WGS sequence"/>
</dbReference>
<keyword evidence="3" id="KW-1185">Reference proteome</keyword>
<dbReference type="InterPro" id="IPR057514">
    <property type="entry name" value="NTF2_SigF"/>
</dbReference>
<accession>A0A4Y9YMJ2</accession>